<organism evidence="1">
    <name type="scientific">Escherichia coli</name>
    <dbReference type="NCBI Taxonomy" id="562"/>
    <lineage>
        <taxon>Bacteria</taxon>
        <taxon>Pseudomonadati</taxon>
        <taxon>Pseudomonadota</taxon>
        <taxon>Gammaproteobacteria</taxon>
        <taxon>Enterobacterales</taxon>
        <taxon>Enterobacteriaceae</taxon>
        <taxon>Escherichia</taxon>
    </lineage>
</organism>
<dbReference type="EMBL" id="CP024092">
    <property type="protein sequence ID" value="ATP23266.1"/>
    <property type="molecule type" value="Genomic_DNA"/>
</dbReference>
<name>A0AAI8DZS9_ECOLX</name>
<gene>
    <name evidence="1" type="ORF">CQ842_06440</name>
</gene>
<protein>
    <submittedName>
        <fullName evidence="1">Uncharacterized protein</fullName>
    </submittedName>
</protein>
<accession>A0AAI8DZS9</accession>
<evidence type="ECO:0000313" key="1">
    <source>
        <dbReference type="EMBL" id="ATP23266.1"/>
    </source>
</evidence>
<reference evidence="1" key="1">
    <citation type="submission" date="2017-10" db="EMBL/GenBank/DDBJ databases">
        <title>Genome and in vitro analysis of Escherichia coli resistant to antibiotic.</title>
        <authorList>
            <person name="Pereira U.P."/>
            <person name="Facimoto C.T."/>
            <person name="Campos P.A."/>
            <person name="Araujo B.F."/>
            <person name="Royer S."/>
            <person name="Goncalves I.R."/>
            <person name="Ferreira M.L."/>
            <person name="Gontijo P."/>
            <person name="Ribas R.M."/>
        </authorList>
    </citation>
    <scope>NUCLEOTIDE SEQUENCE [LARGE SCALE GENOMIC DNA]</scope>
    <source>
        <strain evidence="1">UFU_EC98</strain>
    </source>
</reference>
<proteinExistence type="predicted"/>
<sequence length="116" mass="13240">MLIKEKTMKVKTLSASETAYFLRAKLGDVRAWDDLLADMRRGRASYHGEVLLPVGRYSATRPPRPVYLFSEVCEFVEKVSRLCPPPSKPHLLSMLEVDIDLTDKRHWSVRPPIATS</sequence>
<dbReference type="AlphaFoldDB" id="A0AAI8DZS9"/>